<dbReference type="OrthoDB" id="89060at2"/>
<evidence type="ECO:0000259" key="3">
    <source>
        <dbReference type="Pfam" id="PF17481"/>
    </source>
</evidence>
<dbReference type="Gene3D" id="3.30.1370.220">
    <property type="match status" value="1"/>
</dbReference>
<comment type="caution">
    <text evidence="5">The sequence shown here is derived from an EMBL/GenBank/DDBJ whole genome shotgun (WGS) entry which is preliminary data.</text>
</comment>
<name>A0A0R2LP60_9LACO</name>
<dbReference type="RefSeq" id="WP_057879629.1">
    <property type="nucleotide sequence ID" value="NZ_JQCF01000001.1"/>
</dbReference>
<evidence type="ECO:0000259" key="4">
    <source>
        <dbReference type="Pfam" id="PF17482"/>
    </source>
</evidence>
<dbReference type="Proteomes" id="UP000051006">
    <property type="component" value="Unassembled WGS sequence"/>
</dbReference>
<protein>
    <submittedName>
        <fullName evidence="5">Uncharacterized protein</fullName>
    </submittedName>
</protein>
<evidence type="ECO:0000256" key="1">
    <source>
        <dbReference type="ARBA" id="ARBA00008005"/>
    </source>
</evidence>
<dbReference type="Pfam" id="PF17482">
    <property type="entry name" value="Phage_sheath_1C"/>
    <property type="match status" value="1"/>
</dbReference>
<accession>A0A0R2LP60</accession>
<keyword evidence="6" id="KW-1185">Reference proteome</keyword>
<feature type="domain" description="Tail sheath protein subtilisin-like" evidence="2">
    <location>
        <begin position="209"/>
        <end position="352"/>
    </location>
</feature>
<dbReference type="Gene3D" id="3.30.360.90">
    <property type="match status" value="1"/>
</dbReference>
<evidence type="ECO:0000313" key="5">
    <source>
        <dbReference type="EMBL" id="KRO00893.1"/>
    </source>
</evidence>
<dbReference type="EMBL" id="JQCF01000001">
    <property type="protein sequence ID" value="KRO00893.1"/>
    <property type="molecule type" value="Genomic_DNA"/>
</dbReference>
<dbReference type="Pfam" id="PF04984">
    <property type="entry name" value="Phage_sheath_1"/>
    <property type="match status" value="1"/>
</dbReference>
<dbReference type="STRING" id="993692.IV57_GL000215"/>
<sequence>MGGTWTTQNKRRPGAYINTIGAAQPKADTNLGRTLLVNNVTLNWGAKGVTELNSNSDFKALLGESLDTPELGALRETLKGALTVLFLNDNDGDKATISNDALPWNFTAKYPGTKGNELHVTVVKDPNDTTRITVSTIYGTEVVDQQVIRTTTAKGLKSNEYIDVAFTTDEVPGVEDKPATNKLESLANSTTYDLTGGTTKPIEITELLNEALETEQFNVVTAAGFKPDDNIHQLLAQSVQRLRDDEGYKVRAVVPVYEGGYDYNYEGISVVANGVVLEDGTQIDTTTAAGYFAGISSATDASKSLTYSEYPGAVSTNPSLNNESTIKALNDGLIVFTAKRGGRVVIEQDINSLTTFSDKKPKDFSKNRIIRTLDQIATESEEAFEDMFIGKVNNDSTGRDLFKANRVSYMSNLMKAGIIADFDSSDLTVEPGNDKDSILVNVAVTPVDSMEKLYMTIVVE</sequence>
<gene>
    <name evidence="5" type="ORF">IV57_GL000215</name>
</gene>
<evidence type="ECO:0000313" key="6">
    <source>
        <dbReference type="Proteomes" id="UP000051006"/>
    </source>
</evidence>
<proteinExistence type="inferred from homology"/>
<dbReference type="InterPro" id="IPR035326">
    <property type="entry name" value="Beta_sandwich_Seath"/>
</dbReference>
<dbReference type="AlphaFoldDB" id="A0A0R2LP60"/>
<dbReference type="Gene3D" id="2.60.40.4290">
    <property type="match status" value="1"/>
</dbReference>
<dbReference type="PATRIC" id="fig|993692.3.peg.217"/>
<organism evidence="5 6">
    <name type="scientific">Companilactobacillus kimchiensis</name>
    <dbReference type="NCBI Taxonomy" id="993692"/>
    <lineage>
        <taxon>Bacteria</taxon>
        <taxon>Bacillati</taxon>
        <taxon>Bacillota</taxon>
        <taxon>Bacilli</taxon>
        <taxon>Lactobacillales</taxon>
        <taxon>Lactobacillaceae</taxon>
        <taxon>Companilactobacillus</taxon>
    </lineage>
</organism>
<dbReference type="Pfam" id="PF17481">
    <property type="entry name" value="Phage_sheath_domII"/>
    <property type="match status" value="1"/>
</dbReference>
<reference evidence="5 6" key="1">
    <citation type="journal article" date="2015" name="Genome Announc.">
        <title>Expanding the biotechnology potential of lactobacilli through comparative genomics of 213 strains and associated genera.</title>
        <authorList>
            <person name="Sun Z."/>
            <person name="Harris H.M."/>
            <person name="McCann A."/>
            <person name="Guo C."/>
            <person name="Argimon S."/>
            <person name="Zhang W."/>
            <person name="Yang X."/>
            <person name="Jeffery I.B."/>
            <person name="Cooney J.C."/>
            <person name="Kagawa T.F."/>
            <person name="Liu W."/>
            <person name="Song Y."/>
            <person name="Salvetti E."/>
            <person name="Wrobel A."/>
            <person name="Rasinkangas P."/>
            <person name="Parkhill J."/>
            <person name="Rea M.C."/>
            <person name="O'Sullivan O."/>
            <person name="Ritari J."/>
            <person name="Douillard F.P."/>
            <person name="Paul Ross R."/>
            <person name="Yang R."/>
            <person name="Briner A.E."/>
            <person name="Felis G.E."/>
            <person name="de Vos W.M."/>
            <person name="Barrangou R."/>
            <person name="Klaenhammer T.R."/>
            <person name="Caufield P.W."/>
            <person name="Cui Y."/>
            <person name="Zhang H."/>
            <person name="O'Toole P.W."/>
        </authorList>
    </citation>
    <scope>NUCLEOTIDE SEQUENCE [LARGE SCALE GENOMIC DNA]</scope>
    <source>
        <strain evidence="5 6">DSM 24716</strain>
    </source>
</reference>
<dbReference type="Gene3D" id="3.40.50.11790">
    <property type="match status" value="1"/>
</dbReference>
<comment type="similarity">
    <text evidence="1">Belongs to the myoviridae tail sheath protein family.</text>
</comment>
<dbReference type="Gene3D" id="3.30.1490.360">
    <property type="match status" value="1"/>
</dbReference>
<evidence type="ECO:0000259" key="2">
    <source>
        <dbReference type="Pfam" id="PF04984"/>
    </source>
</evidence>
<dbReference type="InterPro" id="IPR020287">
    <property type="entry name" value="Tail_sheath_C"/>
</dbReference>
<feature type="domain" description="Phage tail sheath protein-like beta-sandwich" evidence="3">
    <location>
        <begin position="91"/>
        <end position="166"/>
    </location>
</feature>
<dbReference type="InterPro" id="IPR035089">
    <property type="entry name" value="Phage_sheath_subtilisin"/>
</dbReference>
<feature type="domain" description="Tail sheath protein C-terminal" evidence="4">
    <location>
        <begin position="360"/>
        <end position="459"/>
    </location>
</feature>